<keyword evidence="1 2" id="KW-0175">Coiled coil</keyword>
<dbReference type="InterPro" id="IPR049258">
    <property type="entry name" value="ODAD1_CC"/>
</dbReference>
<evidence type="ECO:0000256" key="2">
    <source>
        <dbReference type="SAM" id="Coils"/>
    </source>
</evidence>
<proteinExistence type="predicted"/>
<reference evidence="4" key="3">
    <citation type="submission" date="2025-09" db="UniProtKB">
        <authorList>
            <consortium name="Ensembl"/>
        </authorList>
    </citation>
    <scope>IDENTIFICATION</scope>
</reference>
<dbReference type="InterPro" id="IPR051876">
    <property type="entry name" value="ODA-DC/CCD"/>
</dbReference>
<dbReference type="PANTHER" id="PTHR21694:SF35">
    <property type="entry name" value="OUTER DYNEIN ARM-DOCKING COMPLEX SUBUNIT 1"/>
    <property type="match status" value="1"/>
</dbReference>
<dbReference type="GO" id="GO:0003341">
    <property type="term" value="P:cilium movement"/>
    <property type="evidence" value="ECO:0007669"/>
    <property type="project" value="TreeGrafter"/>
</dbReference>
<accession>A0A8C9WL53</accession>
<dbReference type="GO" id="GO:0005930">
    <property type="term" value="C:axoneme"/>
    <property type="evidence" value="ECO:0007669"/>
    <property type="project" value="TreeGrafter"/>
</dbReference>
<name>A0A8C9WL53_SCLFO</name>
<sequence length="432" mass="50151">MFTCLSSFLVEQIIKMEKKLATLRRTGNIVDATQKSEAFEKQKATLENKLHHALVQFNEQLTKNAQLREDLEALRLQWIWFQQLQYKLDKELQEVHRDIGDMINQSTVTYDARVEAQSKMVQLKEKADKDLAQYSEEMKELESVIAHERRLKEFISTKSKERSSREDSLDPTHRELDIYERERKRVEPGEEMLDSLEEVFHKIQSVTGEENLDLLASKFIQGESAHRHEQSQEAKYHKLLRDTDIQQREAEAQAQSYESQAVAANNILEQIKTGVDRMFRKLNCDLSALEDMLGSSTEIKDSNIMTYLSLIEKRTNELLSTQVLLSSKTLDSYDPKDVARILLGQSLHLPAQNISIQSPTEGSLVTDEDEWSVTQQDLRQRIMMEVRTTHTHTHTHTHTKNTVYCHSLNVDLKCRKKPTNDKISTRCTHPEQ</sequence>
<feature type="coiled-coil region" evidence="2">
    <location>
        <begin position="29"/>
        <end position="77"/>
    </location>
</feature>
<evidence type="ECO:0000256" key="1">
    <source>
        <dbReference type="ARBA" id="ARBA00023054"/>
    </source>
</evidence>
<dbReference type="GeneTree" id="ENSGT01000000215262"/>
<evidence type="ECO:0000259" key="3">
    <source>
        <dbReference type="Pfam" id="PF21773"/>
    </source>
</evidence>
<feature type="domain" description="ODAD1 central coiled coil region" evidence="3">
    <location>
        <begin position="226"/>
        <end position="295"/>
    </location>
</feature>
<feature type="domain" description="ODAD1 central coiled coil region" evidence="3">
    <location>
        <begin position="40"/>
        <end position="223"/>
    </location>
</feature>
<reference evidence="4 5" key="1">
    <citation type="submission" date="2019-04" db="EMBL/GenBank/DDBJ databases">
        <authorList>
            <consortium name="Wellcome Sanger Institute Data Sharing"/>
        </authorList>
    </citation>
    <scope>NUCLEOTIDE SEQUENCE [LARGE SCALE GENOMIC DNA]</scope>
</reference>
<reference evidence="4" key="2">
    <citation type="submission" date="2025-08" db="UniProtKB">
        <authorList>
            <consortium name="Ensembl"/>
        </authorList>
    </citation>
    <scope>IDENTIFICATION</scope>
</reference>
<protein>
    <recommendedName>
        <fullName evidence="3">ODAD1 central coiled coil region domain-containing protein</fullName>
    </recommendedName>
</protein>
<dbReference type="Ensembl" id="ENSSFOT00015051822.1">
    <property type="protein sequence ID" value="ENSSFOP00015076572.1"/>
    <property type="gene ID" value="ENSSFOG00015028097.1"/>
</dbReference>
<evidence type="ECO:0000313" key="5">
    <source>
        <dbReference type="Proteomes" id="UP000694397"/>
    </source>
</evidence>
<dbReference type="OrthoDB" id="6766775at2759"/>
<keyword evidence="5" id="KW-1185">Reference proteome</keyword>
<organism evidence="4 5">
    <name type="scientific">Scleropages formosus</name>
    <name type="common">Asian bonytongue</name>
    <name type="synonym">Osteoglossum formosum</name>
    <dbReference type="NCBI Taxonomy" id="113540"/>
    <lineage>
        <taxon>Eukaryota</taxon>
        <taxon>Metazoa</taxon>
        <taxon>Chordata</taxon>
        <taxon>Craniata</taxon>
        <taxon>Vertebrata</taxon>
        <taxon>Euteleostomi</taxon>
        <taxon>Actinopterygii</taxon>
        <taxon>Neopterygii</taxon>
        <taxon>Teleostei</taxon>
        <taxon>Osteoglossocephala</taxon>
        <taxon>Osteoglossomorpha</taxon>
        <taxon>Osteoglossiformes</taxon>
        <taxon>Osteoglossidae</taxon>
        <taxon>Scleropages</taxon>
    </lineage>
</organism>
<dbReference type="GO" id="GO:0036158">
    <property type="term" value="P:outer dynein arm assembly"/>
    <property type="evidence" value="ECO:0007669"/>
    <property type="project" value="TreeGrafter"/>
</dbReference>
<feature type="coiled-coil region" evidence="2">
    <location>
        <begin position="124"/>
        <end position="151"/>
    </location>
</feature>
<feature type="coiled-coil region" evidence="2">
    <location>
        <begin position="240"/>
        <end position="267"/>
    </location>
</feature>
<dbReference type="PANTHER" id="PTHR21694">
    <property type="entry name" value="COILED-COIL DOMAIN-CONTAINING PROTEIN 63"/>
    <property type="match status" value="1"/>
</dbReference>
<dbReference type="AlphaFoldDB" id="A0A8C9WL53"/>
<dbReference type="Pfam" id="PF21773">
    <property type="entry name" value="ODAD1_CC"/>
    <property type="match status" value="2"/>
</dbReference>
<evidence type="ECO:0000313" key="4">
    <source>
        <dbReference type="Ensembl" id="ENSSFOP00015076572.1"/>
    </source>
</evidence>
<dbReference type="Proteomes" id="UP000694397">
    <property type="component" value="Chromosome 22"/>
</dbReference>